<evidence type="ECO:0000256" key="1">
    <source>
        <dbReference type="SAM" id="MobiDB-lite"/>
    </source>
</evidence>
<proteinExistence type="predicted"/>
<feature type="region of interest" description="Disordered" evidence="1">
    <location>
        <begin position="174"/>
        <end position="211"/>
    </location>
</feature>
<organism evidence="2 3">
    <name type="scientific">Caenorhabditis japonica</name>
    <dbReference type="NCBI Taxonomy" id="281687"/>
    <lineage>
        <taxon>Eukaryota</taxon>
        <taxon>Metazoa</taxon>
        <taxon>Ecdysozoa</taxon>
        <taxon>Nematoda</taxon>
        <taxon>Chromadorea</taxon>
        <taxon>Rhabditida</taxon>
        <taxon>Rhabditina</taxon>
        <taxon>Rhabditomorpha</taxon>
        <taxon>Rhabditoidea</taxon>
        <taxon>Rhabditidae</taxon>
        <taxon>Peloderinae</taxon>
        <taxon>Caenorhabditis</taxon>
    </lineage>
</organism>
<accession>A0A8R1HHN6</accession>
<dbReference type="Proteomes" id="UP000005237">
    <property type="component" value="Unassembled WGS sequence"/>
</dbReference>
<dbReference type="AlphaFoldDB" id="A0A8R1HHN6"/>
<evidence type="ECO:0000313" key="3">
    <source>
        <dbReference type="Proteomes" id="UP000005237"/>
    </source>
</evidence>
<name>A0A8R1HHN6_CAEJA</name>
<reference evidence="2" key="2">
    <citation type="submission" date="2022-06" db="UniProtKB">
        <authorList>
            <consortium name="EnsemblMetazoa"/>
        </authorList>
    </citation>
    <scope>IDENTIFICATION</scope>
    <source>
        <strain evidence="2">DF5081</strain>
    </source>
</reference>
<evidence type="ECO:0000313" key="2">
    <source>
        <dbReference type="EnsemblMetazoa" id="CJA00775.1"/>
    </source>
</evidence>
<keyword evidence="3" id="KW-1185">Reference proteome</keyword>
<dbReference type="EnsemblMetazoa" id="CJA00775.1">
    <property type="protein sequence ID" value="CJA00775.1"/>
    <property type="gene ID" value="WBGene00119979"/>
</dbReference>
<reference evidence="3" key="1">
    <citation type="submission" date="2010-08" db="EMBL/GenBank/DDBJ databases">
        <authorList>
            <consortium name="Caenorhabditis japonica Sequencing Consortium"/>
            <person name="Wilson R.K."/>
        </authorList>
    </citation>
    <scope>NUCLEOTIDE SEQUENCE [LARGE SCALE GENOMIC DNA]</scope>
    <source>
        <strain evidence="3">DF5081</strain>
    </source>
</reference>
<protein>
    <submittedName>
        <fullName evidence="2">Uncharacterized protein</fullName>
    </submittedName>
</protein>
<sequence>MAETEKRERAAGMPEEAALLLIDLYIRDSNKYHSRLQGGSKNSKTPRQQCLEEWKNELSSIGCDRTTEQIHQRLKGDLITIKARFTAEKAEQSKTGGGPAKKFPKLDLARSKLYEHLSGSHVVTGIAGGIESLTPMEVDPEFSIASPVNFLSQNQQIEENVIEMDQENIQYENNGSLHELESDSKRGSKPLKKTFRNFARDTPKRYPTVSK</sequence>